<dbReference type="OrthoDB" id="64681at2157"/>
<dbReference type="SUPFAM" id="SSF52317">
    <property type="entry name" value="Class I glutamine amidotransferase-like"/>
    <property type="match status" value="1"/>
</dbReference>
<evidence type="ECO:0000313" key="1">
    <source>
        <dbReference type="EMBL" id="PWB86848.1"/>
    </source>
</evidence>
<dbReference type="Pfam" id="PF09897">
    <property type="entry name" value="DUF2124"/>
    <property type="match status" value="1"/>
</dbReference>
<evidence type="ECO:0008006" key="3">
    <source>
        <dbReference type="Google" id="ProtNLM"/>
    </source>
</evidence>
<gene>
    <name evidence="1" type="ORF">MBBTH_12620</name>
</gene>
<sequence>MEDIENWKGINGQIVAFKNAVGDAEKITYMGTPSVCTPFAALMAYAVRDKENHFISFIDIETSHEFELKPWGMTLTDVVSDPHDSDVVVLLGGLSMPKADIDTEELKGVVNDILKEDGKLIGLCFMDMFAKAGWLEKVDFDLVIDGTLTGVVKK</sequence>
<dbReference type="EMBL" id="MZGS01000023">
    <property type="protein sequence ID" value="PWB86848.1"/>
    <property type="molecule type" value="Genomic_DNA"/>
</dbReference>
<reference evidence="1 2" key="1">
    <citation type="submission" date="2017-03" db="EMBL/GenBank/DDBJ databases">
        <title>Genome sequence of Methanobrevibacter thaueri.</title>
        <authorList>
            <person name="Poehlein A."/>
            <person name="Seedorf H."/>
            <person name="Daniel R."/>
        </authorList>
    </citation>
    <scope>NUCLEOTIDE SEQUENCE [LARGE SCALE GENOMIC DNA]</scope>
    <source>
        <strain evidence="1 2">DSM 11995</strain>
    </source>
</reference>
<organism evidence="1 2">
    <name type="scientific">Methanobrevibacter thaueri</name>
    <dbReference type="NCBI Taxonomy" id="190975"/>
    <lineage>
        <taxon>Archaea</taxon>
        <taxon>Methanobacteriati</taxon>
        <taxon>Methanobacteriota</taxon>
        <taxon>Methanomada group</taxon>
        <taxon>Methanobacteria</taxon>
        <taxon>Methanobacteriales</taxon>
        <taxon>Methanobacteriaceae</taxon>
        <taxon>Methanobrevibacter</taxon>
    </lineage>
</organism>
<accession>A0A315XLG2</accession>
<comment type="caution">
    <text evidence="1">The sequence shown here is derived from an EMBL/GenBank/DDBJ whole genome shotgun (WGS) entry which is preliminary data.</text>
</comment>
<name>A0A315XLG2_9EURY</name>
<protein>
    <recommendedName>
        <fullName evidence="3">DUF2124 domain-containing protein</fullName>
    </recommendedName>
</protein>
<dbReference type="InterPro" id="IPR029062">
    <property type="entry name" value="Class_I_gatase-like"/>
</dbReference>
<dbReference type="AlphaFoldDB" id="A0A315XLG2"/>
<keyword evidence="2" id="KW-1185">Reference proteome</keyword>
<dbReference type="RefSeq" id="WP_116592206.1">
    <property type="nucleotide sequence ID" value="NZ_JBGUNC010000050.1"/>
</dbReference>
<evidence type="ECO:0000313" key="2">
    <source>
        <dbReference type="Proteomes" id="UP000251717"/>
    </source>
</evidence>
<proteinExistence type="predicted"/>
<dbReference type="Gene3D" id="3.40.50.2300">
    <property type="match status" value="1"/>
</dbReference>
<dbReference type="PIRSF" id="PIRSF004962">
    <property type="entry name" value="UCP004962"/>
    <property type="match status" value="1"/>
</dbReference>
<dbReference type="Proteomes" id="UP000251717">
    <property type="component" value="Unassembled WGS sequence"/>
</dbReference>
<dbReference type="InterPro" id="IPR009183">
    <property type="entry name" value="UCP004962"/>
</dbReference>